<dbReference type="InterPro" id="IPR002559">
    <property type="entry name" value="Transposase_11"/>
</dbReference>
<dbReference type="GO" id="GO:0006313">
    <property type="term" value="P:DNA transposition"/>
    <property type="evidence" value="ECO:0007669"/>
    <property type="project" value="InterPro"/>
</dbReference>
<proteinExistence type="predicted"/>
<gene>
    <name evidence="3" type="ORF">NJ959_26180</name>
</gene>
<protein>
    <submittedName>
        <fullName evidence="3">Transposase</fullName>
    </submittedName>
</protein>
<dbReference type="EMBL" id="JAMZMM010000431">
    <property type="protein sequence ID" value="MCP2731925.1"/>
    <property type="molecule type" value="Genomic_DNA"/>
</dbReference>
<dbReference type="Proteomes" id="UP001204953">
    <property type="component" value="Unassembled WGS sequence"/>
</dbReference>
<name>A0AAE3KPV5_9CYAN</name>
<reference evidence="3" key="1">
    <citation type="submission" date="2022-06" db="EMBL/GenBank/DDBJ databases">
        <title>New cyanobacteria of genus Symplocastrum in benthos of Lake Baikal.</title>
        <authorList>
            <person name="Sorokovikova E."/>
            <person name="Tikhonova I."/>
            <person name="Krasnopeev A."/>
            <person name="Evseev P."/>
            <person name="Gladkikh A."/>
            <person name="Belykh O."/>
        </authorList>
    </citation>
    <scope>NUCLEOTIDE SEQUENCE</scope>
    <source>
        <strain evidence="3">BBK-W-15</strain>
    </source>
</reference>
<evidence type="ECO:0000256" key="1">
    <source>
        <dbReference type="SAM" id="MobiDB-lite"/>
    </source>
</evidence>
<evidence type="ECO:0000313" key="3">
    <source>
        <dbReference type="EMBL" id="MCP2731925.1"/>
    </source>
</evidence>
<dbReference type="InterPro" id="IPR012337">
    <property type="entry name" value="RNaseH-like_sf"/>
</dbReference>
<keyword evidence="4" id="KW-1185">Reference proteome</keyword>
<dbReference type="SUPFAM" id="SSF53098">
    <property type="entry name" value="Ribonuclease H-like"/>
    <property type="match status" value="1"/>
</dbReference>
<dbReference type="RefSeq" id="WP_254014655.1">
    <property type="nucleotide sequence ID" value="NZ_JAMZMM010000431.1"/>
</dbReference>
<dbReference type="GO" id="GO:0003677">
    <property type="term" value="F:DNA binding"/>
    <property type="evidence" value="ECO:0007669"/>
    <property type="project" value="InterPro"/>
</dbReference>
<dbReference type="GO" id="GO:0004803">
    <property type="term" value="F:transposase activity"/>
    <property type="evidence" value="ECO:0007669"/>
    <property type="project" value="InterPro"/>
</dbReference>
<sequence length="388" mass="44417">MPGISQPQKKFLITLFSTILLAYGKSNFTNLSRYSYLSEKTYRRHFLKSFNFPQFNQYFLKEALNPEHTVIAVIDCSFLIKIGKKTDGKAYFYNGVAGKSEQGLEISVISIVEIETRLSSSLSVQQTPSRPQINAVKKLPQKPKNCWSKKSCKKPDSQSSKPDITRVDDYAQHLKNTHSFFPNSVRYLVADGYYYRSKFWDGVRELNLDFIGKLRVDANLRYLYTGEQKKLGAPRKYDGKFDSNDLSRLKFVKNLNPGVSLYTLVVWSCCLNCQISLACISEVQANGKIKNTLLFSTDINLMPEQIVEYYQDRFQIEFIFRDAKQFTGLSDCQARHLPRLDFHFNASLVALNLAKHEFSSCHSSAKSFVFSLAFYNPHSAPSTVTRDS</sequence>
<evidence type="ECO:0000259" key="2">
    <source>
        <dbReference type="Pfam" id="PF01609"/>
    </source>
</evidence>
<feature type="region of interest" description="Disordered" evidence="1">
    <location>
        <begin position="144"/>
        <end position="163"/>
    </location>
</feature>
<organism evidence="3 4">
    <name type="scientific">Limnofasciculus baicalensis BBK-W-15</name>
    <dbReference type="NCBI Taxonomy" id="2699891"/>
    <lineage>
        <taxon>Bacteria</taxon>
        <taxon>Bacillati</taxon>
        <taxon>Cyanobacteriota</taxon>
        <taxon>Cyanophyceae</taxon>
        <taxon>Coleofasciculales</taxon>
        <taxon>Coleofasciculaceae</taxon>
        <taxon>Limnofasciculus</taxon>
        <taxon>Limnofasciculus baicalensis</taxon>
    </lineage>
</organism>
<comment type="caution">
    <text evidence="3">The sequence shown here is derived from an EMBL/GenBank/DDBJ whole genome shotgun (WGS) entry which is preliminary data.</text>
</comment>
<dbReference type="Pfam" id="PF01609">
    <property type="entry name" value="DDE_Tnp_1"/>
    <property type="match status" value="1"/>
</dbReference>
<dbReference type="AlphaFoldDB" id="A0AAE3KPV5"/>
<feature type="domain" description="Transposase IS4-like" evidence="2">
    <location>
        <begin position="178"/>
        <end position="353"/>
    </location>
</feature>
<accession>A0AAE3KPV5</accession>
<evidence type="ECO:0000313" key="4">
    <source>
        <dbReference type="Proteomes" id="UP001204953"/>
    </source>
</evidence>